<accession>A0A4S1CA79</accession>
<evidence type="ECO:0000256" key="1">
    <source>
        <dbReference type="ARBA" id="ARBA00001966"/>
    </source>
</evidence>
<sequence length="64" mass="7146">MARKPLVKKDECISCGICIGNLPAVFRFDDHGKSECYDPEGADEAEIQVRAIDLCPVSCIMWEE</sequence>
<dbReference type="GO" id="GO:0005506">
    <property type="term" value="F:iron ion binding"/>
    <property type="evidence" value="ECO:0007669"/>
    <property type="project" value="UniProtKB-UniRule"/>
</dbReference>
<dbReference type="EMBL" id="SRSC01000005">
    <property type="protein sequence ID" value="TGU70185.1"/>
    <property type="molecule type" value="Genomic_DNA"/>
</dbReference>
<evidence type="ECO:0000256" key="4">
    <source>
        <dbReference type="ARBA" id="ARBA00022485"/>
    </source>
</evidence>
<evidence type="ECO:0000256" key="2">
    <source>
        <dbReference type="ARBA" id="ARBA00003532"/>
    </source>
</evidence>
<dbReference type="RefSeq" id="WP_135872499.1">
    <property type="nucleotide sequence ID" value="NZ_SRSC01000005.1"/>
</dbReference>
<name>A0A4S1CA79_9BACT</name>
<dbReference type="SUPFAM" id="SSF54862">
    <property type="entry name" value="4Fe-4S ferredoxins"/>
    <property type="match status" value="1"/>
</dbReference>
<protein>
    <recommendedName>
        <fullName evidence="9">Ferredoxin</fullName>
    </recommendedName>
</protein>
<comment type="function">
    <text evidence="2 9">Ferredoxins are iron-sulfur proteins that transfer electrons in a wide variety of metabolic reactions.</text>
</comment>
<evidence type="ECO:0000256" key="8">
    <source>
        <dbReference type="ARBA" id="ARBA00023014"/>
    </source>
</evidence>
<feature type="domain" description="4Fe-4S ferredoxin-type" evidence="10">
    <location>
        <begin position="3"/>
        <end position="31"/>
    </location>
</feature>
<dbReference type="Pfam" id="PF13370">
    <property type="entry name" value="Fer4_13"/>
    <property type="match status" value="1"/>
</dbReference>
<keyword evidence="3 9" id="KW-0813">Transport</keyword>
<dbReference type="InterPro" id="IPR052395">
    <property type="entry name" value="ET_Ferredoxin"/>
</dbReference>
<dbReference type="Proteomes" id="UP000306416">
    <property type="component" value="Unassembled WGS sequence"/>
</dbReference>
<dbReference type="InterPro" id="IPR001080">
    <property type="entry name" value="3Fe4S_ferredoxin"/>
</dbReference>
<evidence type="ECO:0000256" key="3">
    <source>
        <dbReference type="ARBA" id="ARBA00022448"/>
    </source>
</evidence>
<evidence type="ECO:0000256" key="6">
    <source>
        <dbReference type="ARBA" id="ARBA00022982"/>
    </source>
</evidence>
<proteinExistence type="predicted"/>
<dbReference type="PANTHER" id="PTHR39163:SF1">
    <property type="entry name" value="FERREDOXIN"/>
    <property type="match status" value="1"/>
</dbReference>
<evidence type="ECO:0000256" key="9">
    <source>
        <dbReference type="RuleBase" id="RU368020"/>
    </source>
</evidence>
<reference evidence="11 12" key="1">
    <citation type="submission" date="2019-04" db="EMBL/GenBank/DDBJ databases">
        <title>Geobacter oryzae sp. nov., ferric-reducing bacteria isolated from paddy soil.</title>
        <authorList>
            <person name="Xu Z."/>
            <person name="Masuda Y."/>
            <person name="Itoh H."/>
            <person name="Senoo K."/>
        </authorList>
    </citation>
    <scope>NUCLEOTIDE SEQUENCE [LARGE SCALE GENOMIC DNA]</scope>
    <source>
        <strain evidence="11 12">Red111</strain>
    </source>
</reference>
<dbReference type="InterPro" id="IPR017896">
    <property type="entry name" value="4Fe4S_Fe-S-bd"/>
</dbReference>
<evidence type="ECO:0000256" key="5">
    <source>
        <dbReference type="ARBA" id="ARBA00022723"/>
    </source>
</evidence>
<keyword evidence="5 9" id="KW-0479">Metal-binding</keyword>
<dbReference type="PANTHER" id="PTHR39163">
    <property type="entry name" value="FERREDOXIN"/>
    <property type="match status" value="1"/>
</dbReference>
<dbReference type="GO" id="GO:0009055">
    <property type="term" value="F:electron transfer activity"/>
    <property type="evidence" value="ECO:0007669"/>
    <property type="project" value="UniProtKB-UniRule"/>
</dbReference>
<dbReference type="Gene3D" id="3.30.70.20">
    <property type="match status" value="1"/>
</dbReference>
<dbReference type="AlphaFoldDB" id="A0A4S1CA79"/>
<organism evidence="11 12">
    <name type="scientific">Geomonas terrae</name>
    <dbReference type="NCBI Taxonomy" id="2562681"/>
    <lineage>
        <taxon>Bacteria</taxon>
        <taxon>Pseudomonadati</taxon>
        <taxon>Thermodesulfobacteriota</taxon>
        <taxon>Desulfuromonadia</taxon>
        <taxon>Geobacterales</taxon>
        <taxon>Geobacteraceae</taxon>
        <taxon>Geomonas</taxon>
    </lineage>
</organism>
<keyword evidence="4" id="KW-0004">4Fe-4S</keyword>
<keyword evidence="12" id="KW-1185">Reference proteome</keyword>
<dbReference type="PRINTS" id="PR00352">
    <property type="entry name" value="3FE4SFRDOXIN"/>
</dbReference>
<comment type="caution">
    <text evidence="11">The sequence shown here is derived from an EMBL/GenBank/DDBJ whole genome shotgun (WGS) entry which is preliminary data.</text>
</comment>
<evidence type="ECO:0000259" key="10">
    <source>
        <dbReference type="PROSITE" id="PS51379"/>
    </source>
</evidence>
<comment type="cofactor">
    <cofactor evidence="1">
        <name>[4Fe-4S] cluster</name>
        <dbReference type="ChEBI" id="CHEBI:49883"/>
    </cofactor>
</comment>
<dbReference type="GO" id="GO:0051539">
    <property type="term" value="F:4 iron, 4 sulfur cluster binding"/>
    <property type="evidence" value="ECO:0007669"/>
    <property type="project" value="UniProtKB-KW"/>
</dbReference>
<dbReference type="PROSITE" id="PS51379">
    <property type="entry name" value="4FE4S_FER_2"/>
    <property type="match status" value="1"/>
</dbReference>
<evidence type="ECO:0000313" key="11">
    <source>
        <dbReference type="EMBL" id="TGU70185.1"/>
    </source>
</evidence>
<evidence type="ECO:0000313" key="12">
    <source>
        <dbReference type="Proteomes" id="UP000306416"/>
    </source>
</evidence>
<gene>
    <name evidence="11" type="ORF">E4633_18475</name>
</gene>
<keyword evidence="7 9" id="KW-0408">Iron</keyword>
<keyword evidence="6 9" id="KW-0249">Electron transport</keyword>
<keyword evidence="8 9" id="KW-0411">Iron-sulfur</keyword>
<evidence type="ECO:0000256" key="7">
    <source>
        <dbReference type="ARBA" id="ARBA00023004"/>
    </source>
</evidence>